<dbReference type="SUPFAM" id="SSF52172">
    <property type="entry name" value="CheY-like"/>
    <property type="match status" value="1"/>
</dbReference>
<evidence type="ECO:0000256" key="4">
    <source>
        <dbReference type="ARBA" id="ARBA00022679"/>
    </source>
</evidence>
<keyword evidence="3 6" id="KW-0597">Phosphoprotein</keyword>
<dbReference type="PRINTS" id="PR00344">
    <property type="entry name" value="BCTRLSENSOR"/>
</dbReference>
<dbReference type="Pfam" id="PF02518">
    <property type="entry name" value="HATPase_c"/>
    <property type="match status" value="1"/>
</dbReference>
<evidence type="ECO:0000259" key="9">
    <source>
        <dbReference type="PROSITE" id="PS50110"/>
    </source>
</evidence>
<dbReference type="Pfam" id="PF00512">
    <property type="entry name" value="HisKA"/>
    <property type="match status" value="1"/>
</dbReference>
<feature type="modified residue" description="4-aspartylphosphate" evidence="6">
    <location>
        <position position="642"/>
    </location>
</feature>
<dbReference type="SUPFAM" id="SSF55874">
    <property type="entry name" value="ATPase domain of HSP90 chaperone/DNA topoisomerase II/histidine kinase"/>
    <property type="match status" value="1"/>
</dbReference>
<dbReference type="GO" id="GO:0005524">
    <property type="term" value="F:ATP binding"/>
    <property type="evidence" value="ECO:0007669"/>
    <property type="project" value="UniProtKB-KW"/>
</dbReference>
<dbReference type="Gene3D" id="1.10.287.130">
    <property type="match status" value="1"/>
</dbReference>
<dbReference type="CDD" id="cd00130">
    <property type="entry name" value="PAS"/>
    <property type="match status" value="1"/>
</dbReference>
<dbReference type="InterPro" id="IPR011006">
    <property type="entry name" value="CheY-like_superfamily"/>
</dbReference>
<dbReference type="SMART" id="SM00448">
    <property type="entry name" value="REC"/>
    <property type="match status" value="1"/>
</dbReference>
<evidence type="ECO:0000313" key="12">
    <source>
        <dbReference type="Proteomes" id="UP001589896"/>
    </source>
</evidence>
<evidence type="ECO:0000256" key="1">
    <source>
        <dbReference type="ARBA" id="ARBA00000085"/>
    </source>
</evidence>
<dbReference type="Gene3D" id="3.30.565.10">
    <property type="entry name" value="Histidine kinase-like ATPase, C-terminal domain"/>
    <property type="match status" value="1"/>
</dbReference>
<dbReference type="SMART" id="SM00065">
    <property type="entry name" value="GAF"/>
    <property type="match status" value="1"/>
</dbReference>
<dbReference type="Pfam" id="PF13185">
    <property type="entry name" value="GAF_2"/>
    <property type="match status" value="1"/>
</dbReference>
<dbReference type="InterPro" id="IPR003594">
    <property type="entry name" value="HATPase_dom"/>
</dbReference>
<dbReference type="CDD" id="cd17580">
    <property type="entry name" value="REC_2_DhkD-like"/>
    <property type="match status" value="1"/>
</dbReference>
<sequence>MNPSTELVTPLDQLAAVCENATVALFVMDDRQHCIYMNRAAEAMTGYKLEDVKGAPLHDYVHHTHPDGRAFPIDDCPIDRAAPQNNQEQGEAVFVHKDGHFYPVAFTASPIRREGRVIGTVIEVREVAEEKQREAAELAMRELAEFLLREVRLERIVQGVTDTATRLTGAQFGAFFYNVTDPERGALTLYTLSGVEREKFARFPMPRATPLFGPTFAGGGTVCIGDVLTDPRYGQWGPHRGMPPGHLPVRSYLAVPVMSDRGEVLGALFFGHERPDVFGPSQARFAESCAAQAAIGVSRAHLFQDAQTARERAESEARENERLYQEAARANQMKDLFLATVSHELRTPLTAILGWSDMLASKSLAPQMVDNAVASIARSARAQAQIVEDLLDISRIVNGKLQLQLRPVQPASVVAEAVDAVRPAALAKGIRLEFEQGGHSGEISGDPDRLQQVVWNLLTNAVKFTEAGGRVRAWLEQSNDEIEIHVSDTGRGIETEFLPRLFESFSQVDSSSTREHGGLGLGLAIVRHVVELHGGTVSAFSAGPGRGSRFTVRLPVAGQPRQLPSVDAPLPRDPALDAVLEMPQELADLHGTRVLLLEDDTDSRQVLTLMLESRGALVKACASASEGLSAVGAFEPAVIISDIGMPVMDGYEFIRALREQEATEGRSPAPAVALTAYAQASDRVRALSSGFQMHVAKPVHPAELLAVVDSLRSRPGMAAAQQVPVDP</sequence>
<keyword evidence="12" id="KW-1185">Reference proteome</keyword>
<keyword evidence="7" id="KW-0175">Coiled coil</keyword>
<dbReference type="PROSITE" id="PS50110">
    <property type="entry name" value="RESPONSE_REGULATORY"/>
    <property type="match status" value="1"/>
</dbReference>
<evidence type="ECO:0000256" key="3">
    <source>
        <dbReference type="ARBA" id="ARBA00022553"/>
    </source>
</evidence>
<name>A0ABV6RPJ9_9GAMM</name>
<dbReference type="InterPro" id="IPR001789">
    <property type="entry name" value="Sig_transdc_resp-reg_receiver"/>
</dbReference>
<dbReference type="InterPro" id="IPR004358">
    <property type="entry name" value="Sig_transdc_His_kin-like_C"/>
</dbReference>
<dbReference type="SUPFAM" id="SSF47384">
    <property type="entry name" value="Homodimeric domain of signal transducing histidine kinase"/>
    <property type="match status" value="1"/>
</dbReference>
<evidence type="ECO:0000313" key="11">
    <source>
        <dbReference type="EMBL" id="MFC0677818.1"/>
    </source>
</evidence>
<feature type="coiled-coil region" evidence="7">
    <location>
        <begin position="303"/>
        <end position="333"/>
    </location>
</feature>
<dbReference type="EC" id="2.7.13.3" evidence="2"/>
<accession>A0ABV6RPJ9</accession>
<dbReference type="Pfam" id="PF00989">
    <property type="entry name" value="PAS"/>
    <property type="match status" value="1"/>
</dbReference>
<protein>
    <recommendedName>
        <fullName evidence="2">histidine kinase</fullName>
        <ecNumber evidence="2">2.7.13.3</ecNumber>
    </recommendedName>
</protein>
<dbReference type="Proteomes" id="UP001589896">
    <property type="component" value="Unassembled WGS sequence"/>
</dbReference>
<dbReference type="PANTHER" id="PTHR43547">
    <property type="entry name" value="TWO-COMPONENT HISTIDINE KINASE"/>
    <property type="match status" value="1"/>
</dbReference>
<feature type="domain" description="PAS" evidence="10">
    <location>
        <begin position="10"/>
        <end position="67"/>
    </location>
</feature>
<gene>
    <name evidence="11" type="ORF">ACFFGH_08200</name>
</gene>
<dbReference type="InterPro" id="IPR013767">
    <property type="entry name" value="PAS_fold"/>
</dbReference>
<evidence type="ECO:0000259" key="8">
    <source>
        <dbReference type="PROSITE" id="PS50109"/>
    </source>
</evidence>
<comment type="catalytic activity">
    <reaction evidence="1">
        <text>ATP + protein L-histidine = ADP + protein N-phospho-L-histidine.</text>
        <dbReference type="EC" id="2.7.13.3"/>
    </reaction>
</comment>
<dbReference type="InterPro" id="IPR003661">
    <property type="entry name" value="HisK_dim/P_dom"/>
</dbReference>
<dbReference type="InterPro" id="IPR003018">
    <property type="entry name" value="GAF"/>
</dbReference>
<feature type="domain" description="Response regulatory" evidence="9">
    <location>
        <begin position="593"/>
        <end position="712"/>
    </location>
</feature>
<keyword evidence="4" id="KW-0808">Transferase</keyword>
<evidence type="ECO:0000256" key="7">
    <source>
        <dbReference type="SAM" id="Coils"/>
    </source>
</evidence>
<dbReference type="Gene3D" id="3.30.450.40">
    <property type="match status" value="1"/>
</dbReference>
<dbReference type="InterPro" id="IPR000014">
    <property type="entry name" value="PAS"/>
</dbReference>
<dbReference type="EMBL" id="JBHLTG010000001">
    <property type="protein sequence ID" value="MFC0677818.1"/>
    <property type="molecule type" value="Genomic_DNA"/>
</dbReference>
<feature type="domain" description="Histidine kinase" evidence="8">
    <location>
        <begin position="340"/>
        <end position="558"/>
    </location>
</feature>
<dbReference type="InterPro" id="IPR005467">
    <property type="entry name" value="His_kinase_dom"/>
</dbReference>
<dbReference type="SMART" id="SM00091">
    <property type="entry name" value="PAS"/>
    <property type="match status" value="1"/>
</dbReference>
<dbReference type="SUPFAM" id="SSF55785">
    <property type="entry name" value="PYP-like sensor domain (PAS domain)"/>
    <property type="match status" value="1"/>
</dbReference>
<evidence type="ECO:0000256" key="6">
    <source>
        <dbReference type="PROSITE-ProRule" id="PRU00169"/>
    </source>
</evidence>
<dbReference type="NCBIfam" id="TIGR00229">
    <property type="entry name" value="sensory_box"/>
    <property type="match status" value="1"/>
</dbReference>
<dbReference type="Gene3D" id="3.40.50.2300">
    <property type="match status" value="1"/>
</dbReference>
<evidence type="ECO:0000256" key="5">
    <source>
        <dbReference type="ARBA" id="ARBA00022777"/>
    </source>
</evidence>
<keyword evidence="5" id="KW-0418">Kinase</keyword>
<dbReference type="CDD" id="cd16922">
    <property type="entry name" value="HATPase_EvgS-ArcB-TorS-like"/>
    <property type="match status" value="1"/>
</dbReference>
<reference evidence="11 12" key="1">
    <citation type="submission" date="2024-09" db="EMBL/GenBank/DDBJ databases">
        <authorList>
            <person name="Sun Q."/>
            <person name="Mori K."/>
        </authorList>
    </citation>
    <scope>NUCLEOTIDE SEQUENCE [LARGE SCALE GENOMIC DNA]</scope>
    <source>
        <strain evidence="11 12">KCTC 23076</strain>
    </source>
</reference>
<dbReference type="Pfam" id="PF00072">
    <property type="entry name" value="Response_reg"/>
    <property type="match status" value="1"/>
</dbReference>
<dbReference type="Gene3D" id="3.30.450.20">
    <property type="entry name" value="PAS domain"/>
    <property type="match status" value="1"/>
</dbReference>
<dbReference type="RefSeq" id="WP_386666833.1">
    <property type="nucleotide sequence ID" value="NZ_JBHLTG010000001.1"/>
</dbReference>
<dbReference type="InterPro" id="IPR036890">
    <property type="entry name" value="HATPase_C_sf"/>
</dbReference>
<dbReference type="PANTHER" id="PTHR43547:SF2">
    <property type="entry name" value="HYBRID SIGNAL TRANSDUCTION HISTIDINE KINASE C"/>
    <property type="match status" value="1"/>
</dbReference>
<evidence type="ECO:0000256" key="2">
    <source>
        <dbReference type="ARBA" id="ARBA00012438"/>
    </source>
</evidence>
<evidence type="ECO:0000259" key="10">
    <source>
        <dbReference type="PROSITE" id="PS50112"/>
    </source>
</evidence>
<dbReference type="SMART" id="SM00388">
    <property type="entry name" value="HisKA"/>
    <property type="match status" value="1"/>
</dbReference>
<dbReference type="InterPro" id="IPR036097">
    <property type="entry name" value="HisK_dim/P_sf"/>
</dbReference>
<dbReference type="InterPro" id="IPR029016">
    <property type="entry name" value="GAF-like_dom_sf"/>
</dbReference>
<organism evidence="11 12">
    <name type="scientific">Lysobacter korlensis</name>
    <dbReference type="NCBI Taxonomy" id="553636"/>
    <lineage>
        <taxon>Bacteria</taxon>
        <taxon>Pseudomonadati</taxon>
        <taxon>Pseudomonadota</taxon>
        <taxon>Gammaproteobacteria</taxon>
        <taxon>Lysobacterales</taxon>
        <taxon>Lysobacteraceae</taxon>
        <taxon>Lysobacter</taxon>
    </lineage>
</organism>
<dbReference type="SUPFAM" id="SSF55781">
    <property type="entry name" value="GAF domain-like"/>
    <property type="match status" value="1"/>
</dbReference>
<proteinExistence type="predicted"/>
<keyword evidence="11" id="KW-0067">ATP-binding</keyword>
<dbReference type="PROSITE" id="PS50112">
    <property type="entry name" value="PAS"/>
    <property type="match status" value="1"/>
</dbReference>
<dbReference type="PROSITE" id="PS50109">
    <property type="entry name" value="HIS_KIN"/>
    <property type="match status" value="1"/>
</dbReference>
<dbReference type="InterPro" id="IPR035965">
    <property type="entry name" value="PAS-like_dom_sf"/>
</dbReference>
<dbReference type="SMART" id="SM00387">
    <property type="entry name" value="HATPase_c"/>
    <property type="match status" value="1"/>
</dbReference>
<dbReference type="CDD" id="cd00082">
    <property type="entry name" value="HisKA"/>
    <property type="match status" value="1"/>
</dbReference>
<comment type="caution">
    <text evidence="11">The sequence shown here is derived from an EMBL/GenBank/DDBJ whole genome shotgun (WGS) entry which is preliminary data.</text>
</comment>
<keyword evidence="11" id="KW-0547">Nucleotide-binding</keyword>